<reference evidence="9 10" key="1">
    <citation type="submission" date="2018-02" db="EMBL/GenBank/DDBJ databases">
        <title>The genomes of Aspergillus section Nigri reveals drivers in fungal speciation.</title>
        <authorList>
            <consortium name="DOE Joint Genome Institute"/>
            <person name="Vesth T.C."/>
            <person name="Nybo J."/>
            <person name="Theobald S."/>
            <person name="Brandl J."/>
            <person name="Frisvad J.C."/>
            <person name="Nielsen K.F."/>
            <person name="Lyhne E.K."/>
            <person name="Kogle M.E."/>
            <person name="Kuo A."/>
            <person name="Riley R."/>
            <person name="Clum A."/>
            <person name="Nolan M."/>
            <person name="Lipzen A."/>
            <person name="Salamov A."/>
            <person name="Henrissat B."/>
            <person name="Wiebenga A."/>
            <person name="De vries R.P."/>
            <person name="Grigoriev I.V."/>
            <person name="Mortensen U.H."/>
            <person name="Andersen M.R."/>
            <person name="Baker S.E."/>
        </authorList>
    </citation>
    <scope>NUCLEOTIDE SEQUENCE [LARGE SCALE GENOMIC DNA]</scope>
    <source>
        <strain evidence="9 10">CBS 101889</strain>
    </source>
</reference>
<dbReference type="InterPro" id="IPR001841">
    <property type="entry name" value="Znf_RING"/>
</dbReference>
<dbReference type="Pfam" id="PF12678">
    <property type="entry name" value="zf-rbx1"/>
    <property type="match status" value="1"/>
</dbReference>
<comment type="pathway">
    <text evidence="1">Protein modification; protein ubiquitination.</text>
</comment>
<accession>A0A395HLL4</accession>
<dbReference type="UniPathway" id="UPA00143"/>
<dbReference type="EMBL" id="KZ824316">
    <property type="protein sequence ID" value="RAL08369.1"/>
    <property type="molecule type" value="Genomic_DNA"/>
</dbReference>
<keyword evidence="5" id="KW-0862">Zinc</keyword>
<dbReference type="Gene3D" id="3.30.40.10">
    <property type="entry name" value="Zinc/RING finger domain, C3HC4 (zinc finger)"/>
    <property type="match status" value="1"/>
</dbReference>
<sequence length="129" mass="14261">MLILCRLVGYSAICLERLKVDEKATTDTSNLPLADPKPAWIDPRCSNRGPLANSDLEMGLGDWRRGSLPVSLSSSSDMNDAQQTKQPGGDDVLVLNRCNHVFHASCLVLWVEQHRYRCPICQASLKHGS</sequence>
<dbReference type="InterPro" id="IPR013083">
    <property type="entry name" value="Znf_RING/FYVE/PHD"/>
</dbReference>
<keyword evidence="3 6" id="KW-0863">Zinc-finger</keyword>
<gene>
    <name evidence="9" type="ORF">BO97DRAFT_222714</name>
</gene>
<feature type="compositionally biased region" description="Polar residues" evidence="7">
    <location>
        <begin position="77"/>
        <end position="86"/>
    </location>
</feature>
<dbReference type="VEuPathDB" id="FungiDB:BO97DRAFT_222714"/>
<dbReference type="SUPFAM" id="SSF57850">
    <property type="entry name" value="RING/U-box"/>
    <property type="match status" value="1"/>
</dbReference>
<evidence type="ECO:0000256" key="7">
    <source>
        <dbReference type="SAM" id="MobiDB-lite"/>
    </source>
</evidence>
<feature type="region of interest" description="Disordered" evidence="7">
    <location>
        <begin position="69"/>
        <end position="88"/>
    </location>
</feature>
<dbReference type="AlphaFoldDB" id="A0A395HLL4"/>
<dbReference type="GO" id="GO:0016567">
    <property type="term" value="P:protein ubiquitination"/>
    <property type="evidence" value="ECO:0007669"/>
    <property type="project" value="UniProtKB-UniPathway"/>
</dbReference>
<evidence type="ECO:0000313" key="9">
    <source>
        <dbReference type="EMBL" id="RAL08369.1"/>
    </source>
</evidence>
<dbReference type="InterPro" id="IPR024766">
    <property type="entry name" value="Znf_RING_H2"/>
</dbReference>
<name>A0A395HLL4_ASPHC</name>
<dbReference type="GO" id="GO:0051603">
    <property type="term" value="P:proteolysis involved in protein catabolic process"/>
    <property type="evidence" value="ECO:0007669"/>
    <property type="project" value="UniProtKB-ARBA"/>
</dbReference>
<proteinExistence type="predicted"/>
<dbReference type="GeneID" id="37194940"/>
<keyword evidence="4" id="KW-0833">Ubl conjugation pathway</keyword>
<dbReference type="Proteomes" id="UP000248961">
    <property type="component" value="Unassembled WGS sequence"/>
</dbReference>
<evidence type="ECO:0000256" key="3">
    <source>
        <dbReference type="ARBA" id="ARBA00022771"/>
    </source>
</evidence>
<evidence type="ECO:0000256" key="1">
    <source>
        <dbReference type="ARBA" id="ARBA00004906"/>
    </source>
</evidence>
<organism evidence="9 10">
    <name type="scientific">Aspergillus homomorphus (strain CBS 101889)</name>
    <dbReference type="NCBI Taxonomy" id="1450537"/>
    <lineage>
        <taxon>Eukaryota</taxon>
        <taxon>Fungi</taxon>
        <taxon>Dikarya</taxon>
        <taxon>Ascomycota</taxon>
        <taxon>Pezizomycotina</taxon>
        <taxon>Eurotiomycetes</taxon>
        <taxon>Eurotiomycetidae</taxon>
        <taxon>Eurotiales</taxon>
        <taxon>Aspergillaceae</taxon>
        <taxon>Aspergillus</taxon>
        <taxon>Aspergillus subgen. Circumdati</taxon>
    </lineage>
</organism>
<evidence type="ECO:0000256" key="4">
    <source>
        <dbReference type="ARBA" id="ARBA00022786"/>
    </source>
</evidence>
<dbReference type="STRING" id="1450537.A0A395HLL4"/>
<protein>
    <recommendedName>
        <fullName evidence="8">RING-type domain-containing protein</fullName>
    </recommendedName>
</protein>
<evidence type="ECO:0000256" key="6">
    <source>
        <dbReference type="PROSITE-ProRule" id="PRU00175"/>
    </source>
</evidence>
<dbReference type="GO" id="GO:0008270">
    <property type="term" value="F:zinc ion binding"/>
    <property type="evidence" value="ECO:0007669"/>
    <property type="project" value="UniProtKB-KW"/>
</dbReference>
<evidence type="ECO:0000259" key="8">
    <source>
        <dbReference type="PROSITE" id="PS50089"/>
    </source>
</evidence>
<evidence type="ECO:0000256" key="2">
    <source>
        <dbReference type="ARBA" id="ARBA00022723"/>
    </source>
</evidence>
<evidence type="ECO:0000313" key="10">
    <source>
        <dbReference type="Proteomes" id="UP000248961"/>
    </source>
</evidence>
<dbReference type="OrthoDB" id="8062037at2759"/>
<evidence type="ECO:0000256" key="5">
    <source>
        <dbReference type="ARBA" id="ARBA00022833"/>
    </source>
</evidence>
<dbReference type="PROSITE" id="PS50089">
    <property type="entry name" value="ZF_RING_2"/>
    <property type="match status" value="1"/>
</dbReference>
<keyword evidence="2" id="KW-0479">Metal-binding</keyword>
<keyword evidence="10" id="KW-1185">Reference proteome</keyword>
<dbReference type="RefSeq" id="XP_025547523.1">
    <property type="nucleotide sequence ID" value="XM_025690651.1"/>
</dbReference>
<feature type="domain" description="RING-type" evidence="8">
    <location>
        <begin position="98"/>
        <end position="122"/>
    </location>
</feature>